<organism evidence="2 3">
    <name type="scientific">Arthrobacter mobilis</name>
    <dbReference type="NCBI Taxonomy" id="2724944"/>
    <lineage>
        <taxon>Bacteria</taxon>
        <taxon>Bacillati</taxon>
        <taxon>Actinomycetota</taxon>
        <taxon>Actinomycetes</taxon>
        <taxon>Micrococcales</taxon>
        <taxon>Micrococcaceae</taxon>
        <taxon>Arthrobacter</taxon>
    </lineage>
</organism>
<dbReference type="AlphaFoldDB" id="A0A7X6HEM5"/>
<reference evidence="2 3" key="1">
    <citation type="submission" date="2020-04" db="EMBL/GenBank/DDBJ databases">
        <title>Arthrobacter sp. nov.</title>
        <authorList>
            <person name="Liu S."/>
        </authorList>
    </citation>
    <scope>NUCLEOTIDE SEQUENCE [LARGE SCALE GENOMIC DNA]</scope>
    <source>
        <strain evidence="2 3">E918</strain>
    </source>
</reference>
<name>A0A7X6HEM5_9MICC</name>
<evidence type="ECO:0000313" key="3">
    <source>
        <dbReference type="Proteomes" id="UP000544090"/>
    </source>
</evidence>
<dbReference type="EMBL" id="JAAZSQ010000015">
    <property type="protein sequence ID" value="NKX55767.1"/>
    <property type="molecule type" value="Genomic_DNA"/>
</dbReference>
<keyword evidence="3" id="KW-1185">Reference proteome</keyword>
<comment type="caution">
    <text evidence="2">The sequence shown here is derived from an EMBL/GenBank/DDBJ whole genome shotgun (WGS) entry which is preliminary data.</text>
</comment>
<feature type="region of interest" description="Disordered" evidence="1">
    <location>
        <begin position="53"/>
        <end position="81"/>
    </location>
</feature>
<gene>
    <name evidence="2" type="ORF">HGG74_14710</name>
</gene>
<accession>A0A7X6HEM5</accession>
<evidence type="ECO:0000313" key="2">
    <source>
        <dbReference type="EMBL" id="NKX55767.1"/>
    </source>
</evidence>
<protein>
    <submittedName>
        <fullName evidence="2">Uncharacterized protein</fullName>
    </submittedName>
</protein>
<proteinExistence type="predicted"/>
<dbReference type="InterPro" id="IPR055679">
    <property type="entry name" value="DUF7255"/>
</dbReference>
<dbReference type="Pfam" id="PF23913">
    <property type="entry name" value="DUF7255"/>
    <property type="match status" value="1"/>
</dbReference>
<dbReference type="Proteomes" id="UP000544090">
    <property type="component" value="Unassembled WGS sequence"/>
</dbReference>
<evidence type="ECO:0000256" key="1">
    <source>
        <dbReference type="SAM" id="MobiDB-lite"/>
    </source>
</evidence>
<sequence length="149" mass="16343">MLDGQLYLQLDGPLHFNRYRAVTLETEWARQLPWAAAYRDYCRQHEDGCLENGGGEGGQWTSPEAEAMFGPPGEPGTLTGRGSPCWKQRALYDAVRDACGLHADGVRLARISIYDTVAGVSLADALSGNSELDRDGLLDFIERRAVGRS</sequence>